<keyword evidence="2" id="KW-1185">Reference proteome</keyword>
<reference evidence="1" key="1">
    <citation type="submission" date="2025-08" db="UniProtKB">
        <authorList>
            <consortium name="Ensembl"/>
        </authorList>
    </citation>
    <scope>IDENTIFICATION</scope>
</reference>
<name>A0A8C5SS77_LATLA</name>
<dbReference type="AlphaFoldDB" id="A0A8C5SS77"/>
<dbReference type="Ensembl" id="ENSLLTT00000021744.1">
    <property type="protein sequence ID" value="ENSLLTP00000020969.1"/>
    <property type="gene ID" value="ENSLLTG00000015673.1"/>
</dbReference>
<evidence type="ECO:0000313" key="1">
    <source>
        <dbReference type="Ensembl" id="ENSLLTP00000020969.1"/>
    </source>
</evidence>
<dbReference type="GeneTree" id="ENSGT00390000012875"/>
<dbReference type="GO" id="GO:1902004">
    <property type="term" value="P:positive regulation of amyloid-beta formation"/>
    <property type="evidence" value="ECO:0007669"/>
    <property type="project" value="TreeGrafter"/>
</dbReference>
<sequence>RCIHVCLFLDAWGNHLETPLIINVERNGNVLYTWKGPQECTNVGLYDDDKKNQHLYTFEKDLQVISCSINCEKTLLAISFLQTTQEEKKFLFQTVPKCLTLLIEIHPLNNVKVLKAVDSCIRVQFLYPLTDKTSWSDSCLLLISEDKYAEKLDIKTVREGDRVVCCNFLPFGLFCCG</sequence>
<protein>
    <submittedName>
        <fullName evidence="1">Uncharacterized protein</fullName>
    </submittedName>
</protein>
<organism evidence="1 2">
    <name type="scientific">Laticauda laticaudata</name>
    <name type="common">Blue-ringed sea krait</name>
    <name type="synonym">Blue-lipped sea krait</name>
    <dbReference type="NCBI Taxonomy" id="8630"/>
    <lineage>
        <taxon>Eukaryota</taxon>
        <taxon>Metazoa</taxon>
        <taxon>Chordata</taxon>
        <taxon>Craniata</taxon>
        <taxon>Vertebrata</taxon>
        <taxon>Euteleostomi</taxon>
        <taxon>Lepidosauria</taxon>
        <taxon>Squamata</taxon>
        <taxon>Bifurcata</taxon>
        <taxon>Unidentata</taxon>
        <taxon>Episquamata</taxon>
        <taxon>Toxicofera</taxon>
        <taxon>Serpentes</taxon>
        <taxon>Colubroidea</taxon>
        <taxon>Elapidae</taxon>
        <taxon>Laticaudinae</taxon>
        <taxon>Laticauda</taxon>
    </lineage>
</organism>
<proteinExistence type="predicted"/>
<dbReference type="GO" id="GO:0005802">
    <property type="term" value="C:trans-Golgi network"/>
    <property type="evidence" value="ECO:0007669"/>
    <property type="project" value="TreeGrafter"/>
</dbReference>
<accession>A0A8C5SS77</accession>
<evidence type="ECO:0000313" key="2">
    <source>
        <dbReference type="Proteomes" id="UP000694406"/>
    </source>
</evidence>
<dbReference type="PANTHER" id="PTHR13630">
    <property type="entry name" value="GAMMA-SECRETASE-ACTIVATING PROTEIN"/>
    <property type="match status" value="1"/>
</dbReference>
<dbReference type="InterPro" id="IPR026172">
    <property type="entry name" value="GSAP_fam"/>
</dbReference>
<reference evidence="1" key="2">
    <citation type="submission" date="2025-09" db="UniProtKB">
        <authorList>
            <consortium name="Ensembl"/>
        </authorList>
    </citation>
    <scope>IDENTIFICATION</scope>
</reference>
<dbReference type="PANTHER" id="PTHR13630:SF1">
    <property type="entry name" value="GAMMA-SECRETASE-ACTIVATING PROTEIN"/>
    <property type="match status" value="1"/>
</dbReference>
<dbReference type="Proteomes" id="UP000694406">
    <property type="component" value="Unplaced"/>
</dbReference>